<evidence type="ECO:0000256" key="4">
    <source>
        <dbReference type="ARBA" id="ARBA00022519"/>
    </source>
</evidence>
<evidence type="ECO:0000256" key="3">
    <source>
        <dbReference type="ARBA" id="ARBA00022475"/>
    </source>
</evidence>
<comment type="subcellular location">
    <subcellularLocation>
        <location evidence="1">Cell inner membrane</location>
    </subcellularLocation>
</comment>
<comment type="caution">
    <text evidence="10">The sequence shown here is derived from an EMBL/GenBank/DDBJ whole genome shotgun (WGS) entry which is preliminary data.</text>
</comment>
<evidence type="ECO:0000259" key="9">
    <source>
        <dbReference type="Pfam" id="PF12693"/>
    </source>
</evidence>
<keyword evidence="5" id="KW-0812">Transmembrane</keyword>
<dbReference type="GO" id="GO:0009276">
    <property type="term" value="C:Gram-negative-bacterium-type cell wall"/>
    <property type="evidence" value="ECO:0007669"/>
    <property type="project" value="InterPro"/>
</dbReference>
<proteinExistence type="predicted"/>
<dbReference type="GO" id="GO:0015627">
    <property type="term" value="C:type II protein secretion system complex"/>
    <property type="evidence" value="ECO:0007669"/>
    <property type="project" value="InterPro"/>
</dbReference>
<reference evidence="10" key="1">
    <citation type="journal article" date="2015" name="Nature">
        <title>Complex archaea that bridge the gap between prokaryotes and eukaryotes.</title>
        <authorList>
            <person name="Spang A."/>
            <person name="Saw J.H."/>
            <person name="Jorgensen S.L."/>
            <person name="Zaremba-Niedzwiedzka K."/>
            <person name="Martijn J."/>
            <person name="Lind A.E."/>
            <person name="van Eijk R."/>
            <person name="Schleper C."/>
            <person name="Guy L."/>
            <person name="Ettema T.J."/>
        </authorList>
    </citation>
    <scope>NUCLEOTIDE SEQUENCE</scope>
</reference>
<keyword evidence="4" id="KW-0997">Cell inner membrane</keyword>
<keyword evidence="3" id="KW-1003">Cell membrane</keyword>
<evidence type="ECO:0000256" key="5">
    <source>
        <dbReference type="ARBA" id="ARBA00022692"/>
    </source>
</evidence>
<sequence>MRSGDFLIGFDGAAWFIARPTDEGVDVHRIPIDADAAPEDHTERVADELTRRGYRGGPVCLGLPSDMVLTATIETDNLPRSRPRTAMLYRLEEQLPLDAESLTADFFAPLAGRCLAVAVETERIERIVDALVDHGVDVAAICPTAMLTVFGLRLADVSLGGYVVLAAPHNVDVLRMADGTPTTWYTPTDGPEDLARCIEADLLTQPAGNGPAPVHIVGGADDANVKHLADNDSIAVERLDEDPLALALRAAEALTAGRGGWIDLRRDQLAPPNPWGRVKGSLRTVTVLAIVLLASLAGTFLWRSGQYSSMADDCRRQMQTVYRTLHPNRRAATSVRRQLEGELKQLAGLSGTGQDIPPRPNALDTLRSVVAHLPSDTRLRITEMRLDPMNVSLHGEVLKFADAERIAETLKEAGFEVDPPRSERKAERGVAFTLTAKLPSKSQHLLTQKAETP</sequence>
<keyword evidence="7" id="KW-1133">Transmembrane helix</keyword>
<protein>
    <recommendedName>
        <fullName evidence="9">GspL periplasmic domain-containing protein</fullName>
    </recommendedName>
</protein>
<dbReference type="EMBL" id="LAZR01000359">
    <property type="protein sequence ID" value="KKN72599.1"/>
    <property type="molecule type" value="Genomic_DNA"/>
</dbReference>
<dbReference type="GO" id="GO:0015628">
    <property type="term" value="P:protein secretion by the type II secretion system"/>
    <property type="evidence" value="ECO:0007669"/>
    <property type="project" value="InterPro"/>
</dbReference>
<name>A0A0F9T030_9ZZZZ</name>
<dbReference type="InterPro" id="IPR043129">
    <property type="entry name" value="ATPase_NBD"/>
</dbReference>
<evidence type="ECO:0000256" key="6">
    <source>
        <dbReference type="ARBA" id="ARBA00022927"/>
    </source>
</evidence>
<gene>
    <name evidence="10" type="ORF">LCGC14_0409290</name>
</gene>
<dbReference type="GO" id="GO:0005886">
    <property type="term" value="C:plasma membrane"/>
    <property type="evidence" value="ECO:0007669"/>
    <property type="project" value="UniProtKB-SubCell"/>
</dbReference>
<dbReference type="AlphaFoldDB" id="A0A0F9T030"/>
<evidence type="ECO:0000256" key="1">
    <source>
        <dbReference type="ARBA" id="ARBA00004533"/>
    </source>
</evidence>
<keyword evidence="2" id="KW-0813">Transport</keyword>
<evidence type="ECO:0000256" key="7">
    <source>
        <dbReference type="ARBA" id="ARBA00022989"/>
    </source>
</evidence>
<dbReference type="InterPro" id="IPR007812">
    <property type="entry name" value="T2SS_protein-GspL"/>
</dbReference>
<dbReference type="Gene3D" id="3.30.420.380">
    <property type="match status" value="1"/>
</dbReference>
<keyword evidence="8" id="KW-0472">Membrane</keyword>
<evidence type="ECO:0000256" key="8">
    <source>
        <dbReference type="ARBA" id="ARBA00023136"/>
    </source>
</evidence>
<feature type="domain" description="GspL periplasmic" evidence="9">
    <location>
        <begin position="283"/>
        <end position="421"/>
    </location>
</feature>
<evidence type="ECO:0000313" key="10">
    <source>
        <dbReference type="EMBL" id="KKN72599.1"/>
    </source>
</evidence>
<accession>A0A0F9T030</accession>
<dbReference type="NCBIfam" id="TIGR01709">
    <property type="entry name" value="typeII_sec_gspL"/>
    <property type="match status" value="1"/>
</dbReference>
<dbReference type="SUPFAM" id="SSF53067">
    <property type="entry name" value="Actin-like ATPase domain"/>
    <property type="match status" value="1"/>
</dbReference>
<keyword evidence="6" id="KW-0653">Protein transport</keyword>
<organism evidence="10">
    <name type="scientific">marine sediment metagenome</name>
    <dbReference type="NCBI Taxonomy" id="412755"/>
    <lineage>
        <taxon>unclassified sequences</taxon>
        <taxon>metagenomes</taxon>
        <taxon>ecological metagenomes</taxon>
    </lineage>
</organism>
<dbReference type="InterPro" id="IPR025691">
    <property type="entry name" value="GspL_pp_dom"/>
</dbReference>
<evidence type="ECO:0000256" key="2">
    <source>
        <dbReference type="ARBA" id="ARBA00022448"/>
    </source>
</evidence>
<dbReference type="Pfam" id="PF12693">
    <property type="entry name" value="GspL_C"/>
    <property type="match status" value="1"/>
</dbReference>